<organism evidence="1 2">
    <name type="scientific">Piscirickettsia salmonis</name>
    <dbReference type="NCBI Taxonomy" id="1238"/>
    <lineage>
        <taxon>Bacteria</taxon>
        <taxon>Pseudomonadati</taxon>
        <taxon>Pseudomonadota</taxon>
        <taxon>Gammaproteobacteria</taxon>
        <taxon>Thiotrichales</taxon>
        <taxon>Piscirickettsiaceae</taxon>
        <taxon>Piscirickettsia</taxon>
    </lineage>
</organism>
<protein>
    <submittedName>
        <fullName evidence="1">Uncharacterized protein</fullName>
    </submittedName>
</protein>
<gene>
    <name evidence="1" type="ORF">Psal009_03745</name>
</gene>
<sequence>MNANQLLAIGAALVTAVRRNIKYSENLYLLTGNSFFDERYKKVYSIREGINATSGKIDEQAPSAYAKRALDHRVGFCSELSEVSTFLGSMLNKFEAPVYISVIKTPLHAFCLIHQSSSLHQQTKSNVYISDNIKELSEKTELENAIIVDTWIYKATKLSNYKSHINYAKEFGKQFDLEECFDGEIKTEGYSEAFGTTQPIKIAEKRLLRDFNLAYQEESRKLFTKETYSTQGRRRNSIDTNLICDSKRWGQLKDLKLFIERIASKSSDWYSSSSNRKGKSYQALIGSLDFAIQKYMDISNTDLQEIFNRALQLAPIVRGTSSFKNLWGYRNHITKTTEGLLSTDVVPEEYYKFETLPQMNLFEIRNIRSRPISQNEKCTALIQWIKKEGADPSFYSDAQKAAAYKAVDDFVSRSQGEASLLFYDRAEEAPPLAAEASAASFKSF</sequence>
<dbReference type="RefSeq" id="WP_155047318.1">
    <property type="nucleotide sequence ID" value="NZ_CP038896.1"/>
</dbReference>
<dbReference type="Proteomes" id="UP000422232">
    <property type="component" value="Plasmid unnamed3"/>
</dbReference>
<keyword evidence="1" id="KW-0614">Plasmid</keyword>
<dbReference type="EMBL" id="CP038911">
    <property type="protein sequence ID" value="QGO07786.1"/>
    <property type="molecule type" value="Genomic_DNA"/>
</dbReference>
<proteinExistence type="predicted"/>
<geneLocation type="plasmid" evidence="1 2">
    <name>unnamed3</name>
</geneLocation>
<keyword evidence="2" id="KW-1185">Reference proteome</keyword>
<evidence type="ECO:0000313" key="1">
    <source>
        <dbReference type="EMBL" id="QGO07786.1"/>
    </source>
</evidence>
<reference evidence="1 2" key="1">
    <citation type="submission" date="2019-04" db="EMBL/GenBank/DDBJ databases">
        <title>Complete genome sequencing of Piscirickettsia salmonis strain Psal-009.</title>
        <authorList>
            <person name="Schober I."/>
            <person name="Bunk B."/>
            <person name="Sproer C."/>
            <person name="Carril G.P."/>
            <person name="Riedel T."/>
            <person name="Flores-Herrera P.A."/>
            <person name="Nourdin-Galindo G."/>
            <person name="Marshall S.H."/>
            <person name="Overmann J."/>
        </authorList>
    </citation>
    <scope>NUCLEOTIDE SEQUENCE [LARGE SCALE GENOMIC DNA]</scope>
    <source>
        <strain evidence="1 2">Psal-009</strain>
        <plasmid evidence="1 2">unnamed3</plasmid>
    </source>
</reference>
<accession>A0A9Q6LPR6</accession>
<name>A0A9Q6LPR6_PISSA</name>
<evidence type="ECO:0000313" key="2">
    <source>
        <dbReference type="Proteomes" id="UP000422232"/>
    </source>
</evidence>
<dbReference type="AlphaFoldDB" id="A0A9Q6LPR6"/>